<organism evidence="1 2">
    <name type="scientific">Trichonephila inaurata madagascariensis</name>
    <dbReference type="NCBI Taxonomy" id="2747483"/>
    <lineage>
        <taxon>Eukaryota</taxon>
        <taxon>Metazoa</taxon>
        <taxon>Ecdysozoa</taxon>
        <taxon>Arthropoda</taxon>
        <taxon>Chelicerata</taxon>
        <taxon>Arachnida</taxon>
        <taxon>Araneae</taxon>
        <taxon>Araneomorphae</taxon>
        <taxon>Entelegynae</taxon>
        <taxon>Araneoidea</taxon>
        <taxon>Nephilidae</taxon>
        <taxon>Trichonephila</taxon>
        <taxon>Trichonephila inaurata</taxon>
    </lineage>
</organism>
<comment type="caution">
    <text evidence="1">The sequence shown here is derived from an EMBL/GenBank/DDBJ whole genome shotgun (WGS) entry which is preliminary data.</text>
</comment>
<sequence length="101" mass="11522">MVIRRFALWCPDPGTHGTTYAGLLGLFVHYQEDGNNFLFQIETRDESWVFHFTLEAKITSMEWKNPSLSVRKKFKTTPSAGKRYVHKTKAEGGVLIGGTSW</sequence>
<keyword evidence="2" id="KW-1185">Reference proteome</keyword>
<dbReference type="Proteomes" id="UP000886998">
    <property type="component" value="Unassembled WGS sequence"/>
</dbReference>
<name>A0A8X6Y2W3_9ARAC</name>
<dbReference type="AlphaFoldDB" id="A0A8X6Y2W3"/>
<accession>A0A8X6Y2W3</accession>
<protein>
    <submittedName>
        <fullName evidence="1">Uncharacterized protein</fullName>
    </submittedName>
</protein>
<evidence type="ECO:0000313" key="1">
    <source>
        <dbReference type="EMBL" id="GFY64392.1"/>
    </source>
</evidence>
<dbReference type="EMBL" id="BMAV01015220">
    <property type="protein sequence ID" value="GFY64392.1"/>
    <property type="molecule type" value="Genomic_DNA"/>
</dbReference>
<gene>
    <name evidence="1" type="ORF">TNIN_170711</name>
</gene>
<reference evidence="1" key="1">
    <citation type="submission" date="2020-08" db="EMBL/GenBank/DDBJ databases">
        <title>Multicomponent nature underlies the extraordinary mechanical properties of spider dragline silk.</title>
        <authorList>
            <person name="Kono N."/>
            <person name="Nakamura H."/>
            <person name="Mori M."/>
            <person name="Yoshida Y."/>
            <person name="Ohtoshi R."/>
            <person name="Malay A.D."/>
            <person name="Moran D.A.P."/>
            <person name="Tomita M."/>
            <person name="Numata K."/>
            <person name="Arakawa K."/>
        </authorList>
    </citation>
    <scope>NUCLEOTIDE SEQUENCE</scope>
</reference>
<evidence type="ECO:0000313" key="2">
    <source>
        <dbReference type="Proteomes" id="UP000886998"/>
    </source>
</evidence>
<proteinExistence type="predicted"/>